<accession>A0A1E8PMQ9</accession>
<dbReference type="InterPro" id="IPR001387">
    <property type="entry name" value="Cro/C1-type_HTH"/>
</dbReference>
<dbReference type="InterPro" id="IPR021096">
    <property type="entry name" value="Vibrio_phage_VSK_Orf152"/>
</dbReference>
<proteinExistence type="predicted"/>
<comment type="caution">
    <text evidence="2">The sequence shown here is derived from an EMBL/GenBank/DDBJ whole genome shotgun (WGS) entry which is preliminary data.</text>
</comment>
<organism evidence="2 3">
    <name type="scientific">Janthinobacterium lividum</name>
    <dbReference type="NCBI Taxonomy" id="29581"/>
    <lineage>
        <taxon>Bacteria</taxon>
        <taxon>Pseudomonadati</taxon>
        <taxon>Pseudomonadota</taxon>
        <taxon>Betaproteobacteria</taxon>
        <taxon>Burkholderiales</taxon>
        <taxon>Oxalobacteraceae</taxon>
        <taxon>Janthinobacterium</taxon>
    </lineage>
</organism>
<sequence>MEHPEYLDLARTKLQLPSDYALQKPLGVTKQLISKYRTGKETLSDGIAIKIAKLTGIPTERVLIDAHFEKAKTPEEKAAWMAIMEKFSASFNALLLGRGRMQPCSSMRQ</sequence>
<dbReference type="GO" id="GO:0003677">
    <property type="term" value="F:DNA binding"/>
    <property type="evidence" value="ECO:0007669"/>
    <property type="project" value="InterPro"/>
</dbReference>
<reference evidence="2 3" key="1">
    <citation type="submission" date="2016-10" db="EMBL/GenBank/DDBJ databases">
        <title>Updated version of Genome Assembly of Janthinobacterium lividum ERGS5:01.</title>
        <authorList>
            <person name="Kumar R."/>
            <person name="Acharya V."/>
            <person name="Singh D."/>
        </authorList>
    </citation>
    <scope>NUCLEOTIDE SEQUENCE [LARGE SCALE GENOMIC DNA]</scope>
    <source>
        <strain evidence="2 3">ERGS5:01</strain>
    </source>
</reference>
<dbReference type="PROSITE" id="PS50943">
    <property type="entry name" value="HTH_CROC1"/>
    <property type="match status" value="1"/>
</dbReference>
<dbReference type="Proteomes" id="UP000092634">
    <property type="component" value="Unassembled WGS sequence"/>
</dbReference>
<name>A0A1E8PMQ9_9BURK</name>
<dbReference type="EMBL" id="MAQB02000003">
    <property type="protein sequence ID" value="OFJ47596.1"/>
    <property type="molecule type" value="Genomic_DNA"/>
</dbReference>
<dbReference type="InterPro" id="IPR010982">
    <property type="entry name" value="Lambda_DNA-bd_dom_sf"/>
</dbReference>
<dbReference type="SUPFAM" id="SSF47413">
    <property type="entry name" value="lambda repressor-like DNA-binding domains"/>
    <property type="match status" value="1"/>
</dbReference>
<dbReference type="Pfam" id="PF12472">
    <property type="entry name" value="DUF3693"/>
    <property type="match status" value="1"/>
</dbReference>
<dbReference type="CDD" id="cd00093">
    <property type="entry name" value="HTH_XRE"/>
    <property type="match status" value="1"/>
</dbReference>
<evidence type="ECO:0000259" key="1">
    <source>
        <dbReference type="PROSITE" id="PS50943"/>
    </source>
</evidence>
<evidence type="ECO:0000313" key="2">
    <source>
        <dbReference type="EMBL" id="OFJ47596.1"/>
    </source>
</evidence>
<feature type="domain" description="HTH cro/C1-type" evidence="1">
    <location>
        <begin position="26"/>
        <end position="62"/>
    </location>
</feature>
<gene>
    <name evidence="2" type="ORF">BA896_023345</name>
</gene>
<dbReference type="AlphaFoldDB" id="A0A1E8PMQ9"/>
<protein>
    <recommendedName>
        <fullName evidence="1">HTH cro/C1-type domain-containing protein</fullName>
    </recommendedName>
</protein>
<evidence type="ECO:0000313" key="3">
    <source>
        <dbReference type="Proteomes" id="UP000092634"/>
    </source>
</evidence>